<organism evidence="8 9">
    <name type="scientific">Pedococcus badiiscoriae</name>
    <dbReference type="NCBI Taxonomy" id="642776"/>
    <lineage>
        <taxon>Bacteria</taxon>
        <taxon>Bacillati</taxon>
        <taxon>Actinomycetota</taxon>
        <taxon>Actinomycetes</taxon>
        <taxon>Micrococcales</taxon>
        <taxon>Intrasporangiaceae</taxon>
        <taxon>Pedococcus</taxon>
    </lineage>
</organism>
<dbReference type="RefSeq" id="WP_179421131.1">
    <property type="nucleotide sequence ID" value="NZ_JACCAB010000001.1"/>
</dbReference>
<gene>
    <name evidence="8" type="ORF">BJ986_001170</name>
</gene>
<dbReference type="Proteomes" id="UP000573599">
    <property type="component" value="Unassembled WGS sequence"/>
</dbReference>
<proteinExistence type="predicted"/>
<comment type="subcellular location">
    <subcellularLocation>
        <location evidence="1">Cell membrane</location>
        <topology evidence="1">Multi-pass membrane protein</topology>
    </subcellularLocation>
</comment>
<feature type="transmembrane region" description="Helical" evidence="6">
    <location>
        <begin position="125"/>
        <end position="145"/>
    </location>
</feature>
<evidence type="ECO:0000256" key="2">
    <source>
        <dbReference type="ARBA" id="ARBA00022475"/>
    </source>
</evidence>
<keyword evidence="2" id="KW-1003">Cell membrane</keyword>
<evidence type="ECO:0000313" key="9">
    <source>
        <dbReference type="Proteomes" id="UP000573599"/>
    </source>
</evidence>
<comment type="caution">
    <text evidence="8">The sequence shown here is derived from an EMBL/GenBank/DDBJ whole genome shotgun (WGS) entry which is preliminary data.</text>
</comment>
<keyword evidence="9" id="KW-1185">Reference proteome</keyword>
<feature type="transmembrane region" description="Helical" evidence="6">
    <location>
        <begin position="67"/>
        <end position="86"/>
    </location>
</feature>
<dbReference type="Pfam" id="PF12823">
    <property type="entry name" value="DUF3817"/>
    <property type="match status" value="1"/>
</dbReference>
<feature type="transmembrane region" description="Helical" evidence="6">
    <location>
        <begin position="6"/>
        <end position="27"/>
    </location>
</feature>
<feature type="domain" description="DUF3817" evidence="7">
    <location>
        <begin position="4"/>
        <end position="92"/>
    </location>
</feature>
<dbReference type="EMBL" id="JACCAB010000001">
    <property type="protein sequence ID" value="NYG06683.1"/>
    <property type="molecule type" value="Genomic_DNA"/>
</dbReference>
<protein>
    <submittedName>
        <fullName evidence="8">Integral membrane protein</fullName>
    </submittedName>
</protein>
<dbReference type="AlphaFoldDB" id="A0A852WC21"/>
<sequence>MSPLTLFRRLAIAEAVTWGLLLAGMFLKYVTRTTELGVRIFGMTHGVVFIAYCLTAVFVAVNQRWSRGTLALALASAVPPFMTVWFDRRAERRGQLDGGWRLAPGRERPTNPAERAQAWMLARPVAAVGAAVVAVAVLTTIALLVGPPASSQT</sequence>
<evidence type="ECO:0000259" key="7">
    <source>
        <dbReference type="Pfam" id="PF12823"/>
    </source>
</evidence>
<dbReference type="PANTHER" id="PTHR40077">
    <property type="entry name" value="MEMBRANE PROTEIN-RELATED"/>
    <property type="match status" value="1"/>
</dbReference>
<accession>A0A852WC21</accession>
<evidence type="ECO:0000256" key="4">
    <source>
        <dbReference type="ARBA" id="ARBA00022989"/>
    </source>
</evidence>
<dbReference type="NCBIfam" id="TIGR03954">
    <property type="entry name" value="integ_memb_HG"/>
    <property type="match status" value="1"/>
</dbReference>
<feature type="transmembrane region" description="Helical" evidence="6">
    <location>
        <begin position="39"/>
        <end position="61"/>
    </location>
</feature>
<keyword evidence="5 6" id="KW-0472">Membrane</keyword>
<keyword evidence="4 6" id="KW-1133">Transmembrane helix</keyword>
<evidence type="ECO:0000256" key="6">
    <source>
        <dbReference type="SAM" id="Phobius"/>
    </source>
</evidence>
<keyword evidence="3 6" id="KW-0812">Transmembrane</keyword>
<reference evidence="8 9" key="1">
    <citation type="submission" date="2020-07" db="EMBL/GenBank/DDBJ databases">
        <title>Sequencing the genomes of 1000 actinobacteria strains.</title>
        <authorList>
            <person name="Klenk H.-P."/>
        </authorList>
    </citation>
    <scope>NUCLEOTIDE SEQUENCE [LARGE SCALE GENOMIC DNA]</scope>
    <source>
        <strain evidence="8 9">DSM 23987</strain>
    </source>
</reference>
<name>A0A852WC21_9MICO</name>
<dbReference type="InterPro" id="IPR023845">
    <property type="entry name" value="DUF3817_TM"/>
</dbReference>
<evidence type="ECO:0000256" key="5">
    <source>
        <dbReference type="ARBA" id="ARBA00023136"/>
    </source>
</evidence>
<evidence type="ECO:0000256" key="3">
    <source>
        <dbReference type="ARBA" id="ARBA00022692"/>
    </source>
</evidence>
<dbReference type="PANTHER" id="PTHR40077:SF1">
    <property type="entry name" value="MEMBRANE PROTEIN"/>
    <property type="match status" value="1"/>
</dbReference>
<dbReference type="GO" id="GO:0005886">
    <property type="term" value="C:plasma membrane"/>
    <property type="evidence" value="ECO:0007669"/>
    <property type="project" value="UniProtKB-SubCell"/>
</dbReference>
<evidence type="ECO:0000313" key="8">
    <source>
        <dbReference type="EMBL" id="NYG06683.1"/>
    </source>
</evidence>
<evidence type="ECO:0000256" key="1">
    <source>
        <dbReference type="ARBA" id="ARBA00004651"/>
    </source>
</evidence>